<dbReference type="EMBL" id="JAUJYO010000004">
    <property type="protein sequence ID" value="KAK1318568.1"/>
    <property type="molecule type" value="Genomic_DNA"/>
</dbReference>
<reference evidence="1" key="1">
    <citation type="journal article" date="2023" name="Nat. Commun.">
        <title>Diploid and tetraploid genomes of Acorus and the evolution of monocots.</title>
        <authorList>
            <person name="Ma L."/>
            <person name="Liu K.W."/>
            <person name="Li Z."/>
            <person name="Hsiao Y.Y."/>
            <person name="Qi Y."/>
            <person name="Fu T."/>
            <person name="Tang G.D."/>
            <person name="Zhang D."/>
            <person name="Sun W.H."/>
            <person name="Liu D.K."/>
            <person name="Li Y."/>
            <person name="Chen G.Z."/>
            <person name="Liu X.D."/>
            <person name="Liao X.Y."/>
            <person name="Jiang Y.T."/>
            <person name="Yu X."/>
            <person name="Hao Y."/>
            <person name="Huang J."/>
            <person name="Zhao X.W."/>
            <person name="Ke S."/>
            <person name="Chen Y.Y."/>
            <person name="Wu W.L."/>
            <person name="Hsu J.L."/>
            <person name="Lin Y.F."/>
            <person name="Huang M.D."/>
            <person name="Li C.Y."/>
            <person name="Huang L."/>
            <person name="Wang Z.W."/>
            <person name="Zhao X."/>
            <person name="Zhong W.Y."/>
            <person name="Peng D.H."/>
            <person name="Ahmad S."/>
            <person name="Lan S."/>
            <person name="Zhang J.S."/>
            <person name="Tsai W.C."/>
            <person name="Van de Peer Y."/>
            <person name="Liu Z.J."/>
        </authorList>
    </citation>
    <scope>NUCLEOTIDE SEQUENCE</scope>
    <source>
        <strain evidence="1">CP</strain>
    </source>
</reference>
<dbReference type="Proteomes" id="UP001180020">
    <property type="component" value="Unassembled WGS sequence"/>
</dbReference>
<comment type="caution">
    <text evidence="1">The sequence shown here is derived from an EMBL/GenBank/DDBJ whole genome shotgun (WGS) entry which is preliminary data.</text>
</comment>
<evidence type="ECO:0000313" key="2">
    <source>
        <dbReference type="Proteomes" id="UP001180020"/>
    </source>
</evidence>
<accession>A0AAV9EXU1</accession>
<evidence type="ECO:0000313" key="1">
    <source>
        <dbReference type="EMBL" id="KAK1318568.1"/>
    </source>
</evidence>
<organism evidence="1 2">
    <name type="scientific">Acorus calamus</name>
    <name type="common">Sweet flag</name>
    <dbReference type="NCBI Taxonomy" id="4465"/>
    <lineage>
        <taxon>Eukaryota</taxon>
        <taxon>Viridiplantae</taxon>
        <taxon>Streptophyta</taxon>
        <taxon>Embryophyta</taxon>
        <taxon>Tracheophyta</taxon>
        <taxon>Spermatophyta</taxon>
        <taxon>Magnoliopsida</taxon>
        <taxon>Liliopsida</taxon>
        <taxon>Acoraceae</taxon>
        <taxon>Acorus</taxon>
    </lineage>
</organism>
<keyword evidence="2" id="KW-1185">Reference proteome</keyword>
<sequence length="79" mass="9371">MLTKYGKHKAYDTRRKNPLFTGNNYGLYFIDQYREFKYDRREASSCYGRVTSSSQFLRSSSQFLQSTVELNPYQIYGKA</sequence>
<gene>
    <name evidence="1" type="ORF">QJS10_CPB04g00346</name>
</gene>
<protein>
    <submittedName>
        <fullName evidence="1">Uncharacterized protein</fullName>
    </submittedName>
</protein>
<dbReference type="AlphaFoldDB" id="A0AAV9EXU1"/>
<name>A0AAV9EXU1_ACOCL</name>
<reference evidence="1" key="2">
    <citation type="submission" date="2023-06" db="EMBL/GenBank/DDBJ databases">
        <authorList>
            <person name="Ma L."/>
            <person name="Liu K.-W."/>
            <person name="Li Z."/>
            <person name="Hsiao Y.-Y."/>
            <person name="Qi Y."/>
            <person name="Fu T."/>
            <person name="Tang G."/>
            <person name="Zhang D."/>
            <person name="Sun W.-H."/>
            <person name="Liu D.-K."/>
            <person name="Li Y."/>
            <person name="Chen G.-Z."/>
            <person name="Liu X.-D."/>
            <person name="Liao X.-Y."/>
            <person name="Jiang Y.-T."/>
            <person name="Yu X."/>
            <person name="Hao Y."/>
            <person name="Huang J."/>
            <person name="Zhao X.-W."/>
            <person name="Ke S."/>
            <person name="Chen Y.-Y."/>
            <person name="Wu W.-L."/>
            <person name="Hsu J.-L."/>
            <person name="Lin Y.-F."/>
            <person name="Huang M.-D."/>
            <person name="Li C.-Y."/>
            <person name="Huang L."/>
            <person name="Wang Z.-W."/>
            <person name="Zhao X."/>
            <person name="Zhong W.-Y."/>
            <person name="Peng D.-H."/>
            <person name="Ahmad S."/>
            <person name="Lan S."/>
            <person name="Zhang J.-S."/>
            <person name="Tsai W.-C."/>
            <person name="Van De Peer Y."/>
            <person name="Liu Z.-J."/>
        </authorList>
    </citation>
    <scope>NUCLEOTIDE SEQUENCE</scope>
    <source>
        <strain evidence="1">CP</strain>
        <tissue evidence="1">Leaves</tissue>
    </source>
</reference>
<proteinExistence type="predicted"/>